<organism evidence="2 3">
    <name type="scientific">Glossina pallidipes</name>
    <name type="common">Tsetse fly</name>
    <dbReference type="NCBI Taxonomy" id="7398"/>
    <lineage>
        <taxon>Eukaryota</taxon>
        <taxon>Metazoa</taxon>
        <taxon>Ecdysozoa</taxon>
        <taxon>Arthropoda</taxon>
        <taxon>Hexapoda</taxon>
        <taxon>Insecta</taxon>
        <taxon>Pterygota</taxon>
        <taxon>Neoptera</taxon>
        <taxon>Endopterygota</taxon>
        <taxon>Diptera</taxon>
        <taxon>Brachycera</taxon>
        <taxon>Muscomorpha</taxon>
        <taxon>Hippoboscoidea</taxon>
        <taxon>Glossinidae</taxon>
        <taxon>Glossina</taxon>
    </lineage>
</organism>
<feature type="region of interest" description="Disordered" evidence="1">
    <location>
        <begin position="458"/>
        <end position="493"/>
    </location>
</feature>
<feature type="compositionally biased region" description="Basic residues" evidence="1">
    <location>
        <begin position="239"/>
        <end position="249"/>
    </location>
</feature>
<reference evidence="2" key="2">
    <citation type="submission" date="2020-05" db="UniProtKB">
        <authorList>
            <consortium name="EnsemblMetazoa"/>
        </authorList>
    </citation>
    <scope>IDENTIFICATION</scope>
    <source>
        <strain evidence="2">IAEA</strain>
    </source>
</reference>
<protein>
    <submittedName>
        <fullName evidence="2">Uncharacterized protein</fullName>
    </submittedName>
</protein>
<dbReference type="VEuPathDB" id="VectorBase:GPAI043965"/>
<feature type="compositionally biased region" description="Low complexity" evidence="1">
    <location>
        <begin position="476"/>
        <end position="493"/>
    </location>
</feature>
<feature type="compositionally biased region" description="Acidic residues" evidence="1">
    <location>
        <begin position="199"/>
        <end position="213"/>
    </location>
</feature>
<dbReference type="Proteomes" id="UP000092445">
    <property type="component" value="Unassembled WGS sequence"/>
</dbReference>
<name>A0A1B0AFE1_GLOPL</name>
<feature type="region of interest" description="Disordered" evidence="1">
    <location>
        <begin position="308"/>
        <end position="334"/>
    </location>
</feature>
<dbReference type="EnsemblMetazoa" id="GPAI043965-RA">
    <property type="protein sequence ID" value="GPAI043965-PA"/>
    <property type="gene ID" value="GPAI043965"/>
</dbReference>
<feature type="compositionally biased region" description="Basic and acidic residues" evidence="1">
    <location>
        <begin position="214"/>
        <end position="238"/>
    </location>
</feature>
<sequence>MRVGKKANVVEAKKTRSCVVRLEKLNSNKGNKKTSSSATSSKRQSIISQPTNSRVTRLSLAGMGGTPKATLQDDKKYRGPLKKRPIGSSQSIQQQQQREEPNMSSNVRASQKMKIVQRIMKRSSEDHEESPPPTIAAGRSRRAIKPNPKYASEDLLTPKLIRNVGSFASGSKSLIGVTESKQRRTSSSSDDFFNRDSSDEVDTAELNDEDDNASDDKAYQADEKEAVDSDFSEAERVPRPTRGRGRPRKVVPPETQGQLQSAAKSTAPIASVGRIAQTTITSVRSAPSHLQQIRRSLVTANAQRNLNMLGGQKRKLEDSADNDGESRPTVARKQMIITSGGVRVSVPSRDTKDNSATLAASTSNTRIIRKILPASSQTLNGSKVVNAQASNVSLTNKQKKQFSDTPKASTESRILIRSTPGKTAASAANSDSKTVVSNAGSSISVATTQAKILAARATAAASKMRTGSPKPHNKDSPTTASSSNSSNNTNSPLTKSTIAAQLKKANITVSKVQNKNSQSDSNYMVASTSPATTTAFGEKTSPIATEESPNSTIDDFETMPTFTIVNVNDIINKKGDVLITKSKSIQQKTLSAITDDDDDDETANKQDDDDVQEVSIKFSQSEKKSVESCEHKLSGLNRSTVDASRKSTTTTQPHILNHKLGLRNSRVGALTKSSTNILPDKPAPRILNAMVAKKTQPVKPLIANLDDSADESIPLSLDDTEDEAESKSREINKQLNVPIANVGTEDSEPQVEREAQNRTSRNFTYLAKRKQQAAVKAPVAVGNKKRIMAAQSSTSTKENSLAVVNQQKVATKTSTPVLPRKLSPEKVVISRQGDKIIKKITCFETWYVINVTNDSLESPRPIRNQLNLPLIKLANASKGIPLPSNSWSSKVTLQELPASTLAKSTFITYTGDLQEHNIAEEDRAKYQPSCVMFRRAVNDRQKSRLPYDRAVIFKNKTFFTNIEGKNVKLMAAPSAINSVDEIEILLQIVDVLTLQSEFVEQATTVQ</sequence>
<feature type="compositionally biased region" description="Polar residues" evidence="1">
    <location>
        <begin position="255"/>
        <end position="264"/>
    </location>
</feature>
<feature type="region of interest" description="Disordered" evidence="1">
    <location>
        <begin position="418"/>
        <end position="437"/>
    </location>
</feature>
<feature type="region of interest" description="Disordered" evidence="1">
    <location>
        <begin position="22"/>
        <end position="158"/>
    </location>
</feature>
<feature type="region of interest" description="Disordered" evidence="1">
    <location>
        <begin position="176"/>
        <end position="267"/>
    </location>
</feature>
<accession>A0A1B0AFE1</accession>
<reference evidence="3" key="1">
    <citation type="submission" date="2014-03" db="EMBL/GenBank/DDBJ databases">
        <authorList>
            <person name="Aksoy S."/>
            <person name="Warren W."/>
            <person name="Wilson R.K."/>
        </authorList>
    </citation>
    <scope>NUCLEOTIDE SEQUENCE [LARGE SCALE GENOMIC DNA]</scope>
    <source>
        <strain evidence="3">IAEA</strain>
    </source>
</reference>
<evidence type="ECO:0000313" key="2">
    <source>
        <dbReference type="EnsemblMetazoa" id="GPAI043965-PA"/>
    </source>
</evidence>
<proteinExistence type="predicted"/>
<dbReference type="AlphaFoldDB" id="A0A1B0AFE1"/>
<keyword evidence="3" id="KW-1185">Reference proteome</keyword>
<evidence type="ECO:0000313" key="3">
    <source>
        <dbReference type="Proteomes" id="UP000092445"/>
    </source>
</evidence>
<feature type="region of interest" description="Disordered" evidence="1">
    <location>
        <begin position="533"/>
        <end position="553"/>
    </location>
</feature>
<evidence type="ECO:0000256" key="1">
    <source>
        <dbReference type="SAM" id="MobiDB-lite"/>
    </source>
</evidence>
<feature type="compositionally biased region" description="Low complexity" evidence="1">
    <location>
        <begin position="27"/>
        <end position="48"/>
    </location>
</feature>
<feature type="compositionally biased region" description="Polar residues" evidence="1">
    <location>
        <begin position="426"/>
        <end position="437"/>
    </location>
</feature>